<dbReference type="GO" id="GO:0006334">
    <property type="term" value="P:nucleosome assembly"/>
    <property type="evidence" value="ECO:0007669"/>
    <property type="project" value="InterPro"/>
</dbReference>
<dbReference type="GO" id="GO:0003690">
    <property type="term" value="F:double-stranded DNA binding"/>
    <property type="evidence" value="ECO:0007669"/>
    <property type="project" value="TreeGrafter"/>
</dbReference>
<proteinExistence type="predicted"/>
<evidence type="ECO:0000256" key="5">
    <source>
        <dbReference type="ARBA" id="ARBA00023242"/>
    </source>
</evidence>
<evidence type="ECO:0000313" key="9">
    <source>
        <dbReference type="Proteomes" id="UP000693946"/>
    </source>
</evidence>
<evidence type="ECO:0000259" key="7">
    <source>
        <dbReference type="PROSITE" id="PS51504"/>
    </source>
</evidence>
<comment type="caution">
    <text evidence="8">The sequence shown here is derived from an EMBL/GenBank/DDBJ whole genome shotgun (WGS) entry which is preliminary data.</text>
</comment>
<sequence>MAETSAAPAKAKRTPKTKKPASHPKYSEMIKAAITNDASRTGMSRQSIQKYVRANYDVGDNADSHIKTALKKLAAAGTLIHTKGTGASGSFRISKQDDSKKSKTAASAKPKKAAKPAAKPAKKVAKPKKVPKTPEKPKKAAIKKVKKVAKKATPVKAKRSPVKKTKAAKPKAKPAKKAAKPKRKSPKKAAKTAKKK</sequence>
<comment type="subcellular location">
    <subcellularLocation>
        <location evidence="2">Chromosome</location>
    </subcellularLocation>
    <subcellularLocation>
        <location evidence="1">Nucleus</location>
    </subcellularLocation>
</comment>
<evidence type="ECO:0000256" key="2">
    <source>
        <dbReference type="ARBA" id="ARBA00004286"/>
    </source>
</evidence>
<dbReference type="PROSITE" id="PS51504">
    <property type="entry name" value="H15"/>
    <property type="match status" value="1"/>
</dbReference>
<dbReference type="InterPro" id="IPR005818">
    <property type="entry name" value="Histone_H1/H5_H15"/>
</dbReference>
<gene>
    <name evidence="8" type="ORF">JOB18_034993</name>
</gene>
<dbReference type="SMART" id="SM00526">
    <property type="entry name" value="H15"/>
    <property type="match status" value="1"/>
</dbReference>
<accession>A0AAV6RTR5</accession>
<keyword evidence="9" id="KW-1185">Reference proteome</keyword>
<evidence type="ECO:0000313" key="8">
    <source>
        <dbReference type="EMBL" id="KAG7507452.1"/>
    </source>
</evidence>
<dbReference type="Pfam" id="PF00538">
    <property type="entry name" value="Linker_histone"/>
    <property type="match status" value="1"/>
</dbReference>
<feature type="compositionally biased region" description="Basic residues" evidence="6">
    <location>
        <begin position="109"/>
        <end position="131"/>
    </location>
</feature>
<feature type="compositionally biased region" description="Basic residues" evidence="6">
    <location>
        <begin position="139"/>
        <end position="150"/>
    </location>
</feature>
<evidence type="ECO:0000256" key="6">
    <source>
        <dbReference type="SAM" id="MobiDB-lite"/>
    </source>
</evidence>
<organism evidence="8 9">
    <name type="scientific">Solea senegalensis</name>
    <name type="common">Senegalese sole</name>
    <dbReference type="NCBI Taxonomy" id="28829"/>
    <lineage>
        <taxon>Eukaryota</taxon>
        <taxon>Metazoa</taxon>
        <taxon>Chordata</taxon>
        <taxon>Craniata</taxon>
        <taxon>Vertebrata</taxon>
        <taxon>Euteleostomi</taxon>
        <taxon>Actinopterygii</taxon>
        <taxon>Neopterygii</taxon>
        <taxon>Teleostei</taxon>
        <taxon>Neoteleostei</taxon>
        <taxon>Acanthomorphata</taxon>
        <taxon>Carangaria</taxon>
        <taxon>Pleuronectiformes</taxon>
        <taxon>Pleuronectoidei</taxon>
        <taxon>Soleidae</taxon>
        <taxon>Solea</taxon>
    </lineage>
</organism>
<feature type="domain" description="H15" evidence="7">
    <location>
        <begin position="22"/>
        <end position="95"/>
    </location>
</feature>
<dbReference type="GO" id="GO:0030261">
    <property type="term" value="P:chromosome condensation"/>
    <property type="evidence" value="ECO:0007669"/>
    <property type="project" value="TreeGrafter"/>
</dbReference>
<feature type="region of interest" description="Disordered" evidence="6">
    <location>
        <begin position="1"/>
        <end position="28"/>
    </location>
</feature>
<evidence type="ECO:0000256" key="1">
    <source>
        <dbReference type="ARBA" id="ARBA00004123"/>
    </source>
</evidence>
<dbReference type="AlphaFoldDB" id="A0AAV6RTR5"/>
<dbReference type="PANTHER" id="PTHR11467:SF182">
    <property type="entry name" value="HISTONE H1.0"/>
    <property type="match status" value="1"/>
</dbReference>
<name>A0AAV6RTR5_SOLSE</name>
<dbReference type="GO" id="GO:0045910">
    <property type="term" value="P:negative regulation of DNA recombination"/>
    <property type="evidence" value="ECO:0007669"/>
    <property type="project" value="TreeGrafter"/>
</dbReference>
<feature type="compositionally biased region" description="Basic residues" evidence="6">
    <location>
        <begin position="156"/>
        <end position="196"/>
    </location>
</feature>
<dbReference type="CDD" id="cd00073">
    <property type="entry name" value="H15"/>
    <property type="match status" value="1"/>
</dbReference>
<feature type="compositionally biased region" description="Basic residues" evidence="6">
    <location>
        <begin position="10"/>
        <end position="22"/>
    </location>
</feature>
<dbReference type="EMBL" id="JAGKHQ010000010">
    <property type="protein sequence ID" value="KAG7507452.1"/>
    <property type="molecule type" value="Genomic_DNA"/>
</dbReference>
<protein>
    <submittedName>
        <fullName evidence="8">Histone H1.0-B</fullName>
    </submittedName>
</protein>
<feature type="region of interest" description="Disordered" evidence="6">
    <location>
        <begin position="80"/>
        <end position="196"/>
    </location>
</feature>
<dbReference type="PANTHER" id="PTHR11467">
    <property type="entry name" value="HISTONE H1"/>
    <property type="match status" value="1"/>
</dbReference>
<keyword evidence="3" id="KW-0158">Chromosome</keyword>
<dbReference type="FunFam" id="1.10.10.10:FF:000140">
    <property type="entry name" value="Histone H1.0"/>
    <property type="match status" value="1"/>
</dbReference>
<reference evidence="8 9" key="1">
    <citation type="journal article" date="2021" name="Sci. Rep.">
        <title>Chromosome anchoring in Senegalese sole (Solea senegalensis) reveals sex-associated markers and genome rearrangements in flatfish.</title>
        <authorList>
            <person name="Guerrero-Cozar I."/>
            <person name="Gomez-Garrido J."/>
            <person name="Berbel C."/>
            <person name="Martinez-Blanch J.F."/>
            <person name="Alioto T."/>
            <person name="Claros M.G."/>
            <person name="Gagnaire P.A."/>
            <person name="Manchado M."/>
        </authorList>
    </citation>
    <scope>NUCLEOTIDE SEQUENCE [LARGE SCALE GENOMIC DNA]</scope>
    <source>
        <strain evidence="8">Sse05_10M</strain>
    </source>
</reference>
<evidence type="ECO:0000256" key="4">
    <source>
        <dbReference type="ARBA" id="ARBA00023125"/>
    </source>
</evidence>
<keyword evidence="5" id="KW-0539">Nucleus</keyword>
<keyword evidence="4" id="KW-0238">DNA-binding</keyword>
<dbReference type="GO" id="GO:0005634">
    <property type="term" value="C:nucleus"/>
    <property type="evidence" value="ECO:0007669"/>
    <property type="project" value="UniProtKB-SubCell"/>
</dbReference>
<dbReference type="GO" id="GO:0031492">
    <property type="term" value="F:nucleosomal DNA binding"/>
    <property type="evidence" value="ECO:0007669"/>
    <property type="project" value="TreeGrafter"/>
</dbReference>
<dbReference type="Proteomes" id="UP000693946">
    <property type="component" value="Linkage Group LG18"/>
</dbReference>
<dbReference type="GO" id="GO:0000786">
    <property type="term" value="C:nucleosome"/>
    <property type="evidence" value="ECO:0007669"/>
    <property type="project" value="InterPro"/>
</dbReference>
<evidence type="ECO:0000256" key="3">
    <source>
        <dbReference type="ARBA" id="ARBA00022454"/>
    </source>
</evidence>